<feature type="non-terminal residue" evidence="2">
    <location>
        <position position="21"/>
    </location>
</feature>
<feature type="compositionally biased region" description="Polar residues" evidence="1">
    <location>
        <begin position="1"/>
        <end position="10"/>
    </location>
</feature>
<reference evidence="2 3" key="1">
    <citation type="journal article" date="2018" name="Front. Plant Sci.">
        <title>Red Clover (Trifolium pratense) and Zigzag Clover (T. medium) - A Picture of Genomic Similarities and Differences.</title>
        <authorList>
            <person name="Dluhosova J."/>
            <person name="Istvanek J."/>
            <person name="Nedelnik J."/>
            <person name="Repkova J."/>
        </authorList>
    </citation>
    <scope>NUCLEOTIDE SEQUENCE [LARGE SCALE GENOMIC DNA]</scope>
    <source>
        <strain evidence="3">cv. 10/8</strain>
        <tissue evidence="2">Leaf</tissue>
    </source>
</reference>
<evidence type="ECO:0000313" key="3">
    <source>
        <dbReference type="Proteomes" id="UP000265520"/>
    </source>
</evidence>
<feature type="region of interest" description="Disordered" evidence="1">
    <location>
        <begin position="1"/>
        <end position="21"/>
    </location>
</feature>
<dbReference type="Proteomes" id="UP000265520">
    <property type="component" value="Unassembled WGS sequence"/>
</dbReference>
<dbReference type="EMBL" id="LXQA011195319">
    <property type="protein sequence ID" value="MCI88530.1"/>
    <property type="molecule type" value="Genomic_DNA"/>
</dbReference>
<sequence length="21" mass="2173">MSQAGGSNPSIGDDRPWRKGG</sequence>
<organism evidence="2 3">
    <name type="scientific">Trifolium medium</name>
    <dbReference type="NCBI Taxonomy" id="97028"/>
    <lineage>
        <taxon>Eukaryota</taxon>
        <taxon>Viridiplantae</taxon>
        <taxon>Streptophyta</taxon>
        <taxon>Embryophyta</taxon>
        <taxon>Tracheophyta</taxon>
        <taxon>Spermatophyta</taxon>
        <taxon>Magnoliopsida</taxon>
        <taxon>eudicotyledons</taxon>
        <taxon>Gunneridae</taxon>
        <taxon>Pentapetalae</taxon>
        <taxon>rosids</taxon>
        <taxon>fabids</taxon>
        <taxon>Fabales</taxon>
        <taxon>Fabaceae</taxon>
        <taxon>Papilionoideae</taxon>
        <taxon>50 kb inversion clade</taxon>
        <taxon>NPAAA clade</taxon>
        <taxon>Hologalegina</taxon>
        <taxon>IRL clade</taxon>
        <taxon>Trifolieae</taxon>
        <taxon>Trifolium</taxon>
    </lineage>
</organism>
<evidence type="ECO:0000256" key="1">
    <source>
        <dbReference type="SAM" id="MobiDB-lite"/>
    </source>
</evidence>
<comment type="caution">
    <text evidence="2">The sequence shown here is derived from an EMBL/GenBank/DDBJ whole genome shotgun (WGS) entry which is preliminary data.</text>
</comment>
<protein>
    <submittedName>
        <fullName evidence="2">Uncharacterized protein</fullName>
    </submittedName>
</protein>
<keyword evidence="3" id="KW-1185">Reference proteome</keyword>
<accession>A0A392VQ17</accession>
<feature type="compositionally biased region" description="Basic and acidic residues" evidence="1">
    <location>
        <begin position="12"/>
        <end position="21"/>
    </location>
</feature>
<name>A0A392VQ17_9FABA</name>
<evidence type="ECO:0000313" key="2">
    <source>
        <dbReference type="EMBL" id="MCI88530.1"/>
    </source>
</evidence>
<proteinExistence type="predicted"/>
<dbReference type="AlphaFoldDB" id="A0A392VQ17"/>